<dbReference type="SMART" id="SM00167">
    <property type="entry name" value="VPS9"/>
    <property type="match status" value="1"/>
</dbReference>
<feature type="region of interest" description="Disordered" evidence="1">
    <location>
        <begin position="1"/>
        <end position="76"/>
    </location>
</feature>
<dbReference type="Pfam" id="PF18151">
    <property type="entry name" value="DUF5601"/>
    <property type="match status" value="1"/>
</dbReference>
<dbReference type="Proteomes" id="UP000092321">
    <property type="component" value="Unassembled WGS sequence"/>
</dbReference>
<dbReference type="PANTHER" id="PTHR23101">
    <property type="entry name" value="RAB GDP/GTP EXCHANGE FACTOR"/>
    <property type="match status" value="1"/>
</dbReference>
<dbReference type="InterPro" id="IPR003123">
    <property type="entry name" value="VPS9"/>
</dbReference>
<dbReference type="SUPFAM" id="SSF109993">
    <property type="entry name" value="VPS9 domain"/>
    <property type="match status" value="1"/>
</dbReference>
<feature type="domain" description="CUE" evidence="2">
    <location>
        <begin position="541"/>
        <end position="583"/>
    </location>
</feature>
<evidence type="ECO:0008006" key="6">
    <source>
        <dbReference type="Google" id="ProtNLM"/>
    </source>
</evidence>
<dbReference type="InterPro" id="IPR041545">
    <property type="entry name" value="DUF5601"/>
</dbReference>
<dbReference type="Pfam" id="PF02845">
    <property type="entry name" value="CUE"/>
    <property type="match status" value="1"/>
</dbReference>
<comment type="caution">
    <text evidence="4">The sequence shown here is derived from an EMBL/GenBank/DDBJ whole genome shotgun (WGS) entry which is preliminary data.</text>
</comment>
<dbReference type="Gene3D" id="1.10.8.10">
    <property type="entry name" value="DNA helicase RuvA subunit, C-terminal domain"/>
    <property type="match status" value="1"/>
</dbReference>
<evidence type="ECO:0000256" key="1">
    <source>
        <dbReference type="SAM" id="MobiDB-lite"/>
    </source>
</evidence>
<dbReference type="PROSITE" id="PS51205">
    <property type="entry name" value="VPS9"/>
    <property type="match status" value="1"/>
</dbReference>
<dbReference type="GO" id="GO:0005829">
    <property type="term" value="C:cytosol"/>
    <property type="evidence" value="ECO:0007669"/>
    <property type="project" value="TreeGrafter"/>
</dbReference>
<dbReference type="GO" id="GO:0016192">
    <property type="term" value="P:vesicle-mediated transport"/>
    <property type="evidence" value="ECO:0007669"/>
    <property type="project" value="InterPro"/>
</dbReference>
<reference evidence="5" key="1">
    <citation type="journal article" date="2016" name="Proc. Natl. Acad. Sci. U.S.A.">
        <title>Comparative genomics of biotechnologically important yeasts.</title>
        <authorList>
            <person name="Riley R."/>
            <person name="Haridas S."/>
            <person name="Wolfe K.H."/>
            <person name="Lopes M.R."/>
            <person name="Hittinger C.T."/>
            <person name="Goeker M."/>
            <person name="Salamov A.A."/>
            <person name="Wisecaver J.H."/>
            <person name="Long T.M."/>
            <person name="Calvey C.H."/>
            <person name="Aerts A.L."/>
            <person name="Barry K.W."/>
            <person name="Choi C."/>
            <person name="Clum A."/>
            <person name="Coughlan A.Y."/>
            <person name="Deshpande S."/>
            <person name="Douglass A.P."/>
            <person name="Hanson S.J."/>
            <person name="Klenk H.-P."/>
            <person name="LaButti K.M."/>
            <person name="Lapidus A."/>
            <person name="Lindquist E.A."/>
            <person name="Lipzen A.M."/>
            <person name="Meier-Kolthoff J.P."/>
            <person name="Ohm R.A."/>
            <person name="Otillar R.P."/>
            <person name="Pangilinan J.L."/>
            <person name="Peng Y."/>
            <person name="Rokas A."/>
            <person name="Rosa C.A."/>
            <person name="Scheuner C."/>
            <person name="Sibirny A.A."/>
            <person name="Slot J.C."/>
            <person name="Stielow J.B."/>
            <person name="Sun H."/>
            <person name="Kurtzman C.P."/>
            <person name="Blackwell M."/>
            <person name="Grigoriev I.V."/>
            <person name="Jeffries T.W."/>
        </authorList>
    </citation>
    <scope>NUCLEOTIDE SEQUENCE [LARGE SCALE GENOMIC DNA]</scope>
    <source>
        <strain evidence="5">NRRL Y-1626</strain>
    </source>
</reference>
<feature type="compositionally biased region" description="Acidic residues" evidence="1">
    <location>
        <begin position="60"/>
        <end position="75"/>
    </location>
</feature>
<dbReference type="GO" id="GO:0030139">
    <property type="term" value="C:endocytic vesicle"/>
    <property type="evidence" value="ECO:0007669"/>
    <property type="project" value="TreeGrafter"/>
</dbReference>
<dbReference type="InterPro" id="IPR045046">
    <property type="entry name" value="Vps9-like"/>
</dbReference>
<dbReference type="AlphaFoldDB" id="A0A1B7TAD0"/>
<dbReference type="InterPro" id="IPR037191">
    <property type="entry name" value="VPS9_dom_sf"/>
</dbReference>
<dbReference type="GO" id="GO:0031267">
    <property type="term" value="F:small GTPase binding"/>
    <property type="evidence" value="ECO:0007669"/>
    <property type="project" value="TreeGrafter"/>
</dbReference>
<dbReference type="PROSITE" id="PS51140">
    <property type="entry name" value="CUE"/>
    <property type="match status" value="1"/>
</dbReference>
<evidence type="ECO:0000259" key="2">
    <source>
        <dbReference type="PROSITE" id="PS51140"/>
    </source>
</evidence>
<feature type="domain" description="VPS9" evidence="3">
    <location>
        <begin position="262"/>
        <end position="412"/>
    </location>
</feature>
<protein>
    <recommendedName>
        <fullName evidence="6">VPS9 domain-containing protein</fullName>
    </recommendedName>
</protein>
<evidence type="ECO:0000259" key="3">
    <source>
        <dbReference type="PROSITE" id="PS51205"/>
    </source>
</evidence>
<evidence type="ECO:0000313" key="4">
    <source>
        <dbReference type="EMBL" id="OBA25696.1"/>
    </source>
</evidence>
<dbReference type="PANTHER" id="PTHR23101:SF25">
    <property type="entry name" value="GTPASE-ACTIVATING PROTEIN AND VPS9 DOMAIN-CONTAINING PROTEIN 1"/>
    <property type="match status" value="1"/>
</dbReference>
<gene>
    <name evidence="4" type="ORF">HANVADRAFT_53738</name>
</gene>
<dbReference type="SUPFAM" id="SSF46934">
    <property type="entry name" value="UBA-like"/>
    <property type="match status" value="1"/>
</dbReference>
<dbReference type="EMBL" id="LXPE01000053">
    <property type="protein sequence ID" value="OBA25696.1"/>
    <property type="molecule type" value="Genomic_DNA"/>
</dbReference>
<proteinExistence type="predicted"/>
<sequence>MSFEEQFDSNNNNTDHYDDDNIDSFDMLHDNNNSNEGEEYKINLDENNDKKEEEEKVVIEDDDDEKVEKPEEEEKLDLQKDGNNITFDNIEKKDIDEKVYEDERKVMNDKIDNTSQNSLEDLVKNTGIDAKKIISNSETKTIFDFKSFLNFLRDPKAEPILKYTKSFINQVLKSDRWYTFKEQKRLIEDFEDFIYKKFAIYEPFKLMNADDLNNCKDSMEKLLTNKLYAKIFSPIYYNLSLKMSKMNPNEKIDFPKDHLKLVKNDQQLWSNINKFGSIITLENLEIYNLTEVNADMLNKFFKVFNRELWKMGKFRSPRDKLVCLLNSCKIIFSYLKKIGNKGLTADDFMPLLIYSVLKLPALDSENYFLLSTASYIDNFRQANFLKGEESYYLMSFQGALQFILELNEENMFEKFKVKDTEFFTNKLNERKGLITATQLEKEEQIKQKKFEKKLHEKEEEELKQNQNSAAGSWPLSSWFGGSSPTNQEDSILSKFSNLITTTTTTTEDENKDTNQVISKEKNTEPSNIEIQQQIENQIKQSELEDLSSLKDMFPQLDEAIVKDIYILKNRNITQTIESILEML</sequence>
<dbReference type="GO" id="GO:0043130">
    <property type="term" value="F:ubiquitin binding"/>
    <property type="evidence" value="ECO:0007669"/>
    <property type="project" value="InterPro"/>
</dbReference>
<dbReference type="InterPro" id="IPR009060">
    <property type="entry name" value="UBA-like_sf"/>
</dbReference>
<dbReference type="GO" id="GO:0005085">
    <property type="term" value="F:guanyl-nucleotide exchange factor activity"/>
    <property type="evidence" value="ECO:0007669"/>
    <property type="project" value="InterPro"/>
</dbReference>
<organism evidence="4 5">
    <name type="scientific">Hanseniaspora valbyensis NRRL Y-1626</name>
    <dbReference type="NCBI Taxonomy" id="766949"/>
    <lineage>
        <taxon>Eukaryota</taxon>
        <taxon>Fungi</taxon>
        <taxon>Dikarya</taxon>
        <taxon>Ascomycota</taxon>
        <taxon>Saccharomycotina</taxon>
        <taxon>Saccharomycetes</taxon>
        <taxon>Saccharomycodales</taxon>
        <taxon>Saccharomycodaceae</taxon>
        <taxon>Hanseniaspora</taxon>
    </lineage>
</organism>
<dbReference type="InterPro" id="IPR003892">
    <property type="entry name" value="CUE"/>
</dbReference>
<feature type="region of interest" description="Disordered" evidence="1">
    <location>
        <begin position="503"/>
        <end position="527"/>
    </location>
</feature>
<evidence type="ECO:0000313" key="5">
    <source>
        <dbReference type="Proteomes" id="UP000092321"/>
    </source>
</evidence>
<dbReference type="Gene3D" id="1.10.246.120">
    <property type="match status" value="1"/>
</dbReference>
<dbReference type="OrthoDB" id="300289at2759"/>
<accession>A0A1B7TAD0</accession>
<keyword evidence="5" id="KW-1185">Reference proteome</keyword>
<dbReference type="SMART" id="SM00546">
    <property type="entry name" value="CUE"/>
    <property type="match status" value="1"/>
</dbReference>
<feature type="compositionally biased region" description="Basic and acidic residues" evidence="1">
    <location>
        <begin position="38"/>
        <end position="59"/>
    </location>
</feature>
<dbReference type="Pfam" id="PF02204">
    <property type="entry name" value="VPS9"/>
    <property type="match status" value="1"/>
</dbReference>
<dbReference type="Gene3D" id="1.20.1050.80">
    <property type="entry name" value="VPS9 domain"/>
    <property type="match status" value="1"/>
</dbReference>
<name>A0A1B7TAD0_9ASCO</name>